<organism evidence="1 2">
    <name type="scientific">SAR86 cluster bacterium</name>
    <dbReference type="NCBI Taxonomy" id="2030880"/>
    <lineage>
        <taxon>Bacteria</taxon>
        <taxon>Pseudomonadati</taxon>
        <taxon>Pseudomonadota</taxon>
        <taxon>Gammaproteobacteria</taxon>
        <taxon>SAR86 cluster</taxon>
    </lineage>
</organism>
<reference evidence="1 2" key="1">
    <citation type="submission" date="2019-02" db="EMBL/GenBank/DDBJ databases">
        <title>Prokaryotic population dynamics and viral predation in marine succession experiment using metagenomics: the confinement effect.</title>
        <authorList>
            <person name="Haro-Moreno J.M."/>
            <person name="Rodriguez-Valera F."/>
            <person name="Lopez-Perez M."/>
        </authorList>
    </citation>
    <scope>NUCLEOTIDE SEQUENCE [LARGE SCALE GENOMIC DNA]</scope>
    <source>
        <strain evidence="1">MED-G161</strain>
    </source>
</reference>
<protein>
    <submittedName>
        <fullName evidence="1">Uncharacterized protein</fullName>
    </submittedName>
</protein>
<name>A0A520MVF7_9GAMM</name>
<sequence>MRLLIVLFLSIPIYSENSKILCELNGDFSVSYKDIKKTYLAEGIEIFKNLARQTQQSLFLLRRAKTNFAEEDWQKNTIYIVQYWDVDSNEEIFNSLTYTLEPSPAWINEEASWNAETKKTGISVTHTMKTEEEHPLFPEFKVEVYKITNSFNWYTGKGQIVGDIWLKKKDGTRGKNPKVEISASGKCENLEKKF</sequence>
<evidence type="ECO:0000313" key="1">
    <source>
        <dbReference type="EMBL" id="RZO25221.1"/>
    </source>
</evidence>
<proteinExistence type="predicted"/>
<evidence type="ECO:0000313" key="2">
    <source>
        <dbReference type="Proteomes" id="UP000315498"/>
    </source>
</evidence>
<dbReference type="EMBL" id="SHBG01000009">
    <property type="protein sequence ID" value="RZO25221.1"/>
    <property type="molecule type" value="Genomic_DNA"/>
</dbReference>
<dbReference type="Proteomes" id="UP000315498">
    <property type="component" value="Unassembled WGS sequence"/>
</dbReference>
<dbReference type="AlphaFoldDB" id="A0A520MVF7"/>
<accession>A0A520MVF7</accession>
<gene>
    <name evidence="1" type="ORF">EVA94_01600</name>
</gene>
<comment type="caution">
    <text evidence="1">The sequence shown here is derived from an EMBL/GenBank/DDBJ whole genome shotgun (WGS) entry which is preliminary data.</text>
</comment>